<dbReference type="RefSeq" id="WP_073362925.1">
    <property type="nucleotide sequence ID" value="NZ_FQVQ01000006.1"/>
</dbReference>
<dbReference type="Proteomes" id="UP000184147">
    <property type="component" value="Unassembled WGS sequence"/>
</dbReference>
<dbReference type="OrthoDB" id="670608at2"/>
<dbReference type="InterPro" id="IPR014922">
    <property type="entry name" value="YdhG-like"/>
</dbReference>
<reference evidence="2 3" key="1">
    <citation type="submission" date="2016-11" db="EMBL/GenBank/DDBJ databases">
        <authorList>
            <person name="Jaros S."/>
            <person name="Januszkiewicz K."/>
            <person name="Wedrychowicz H."/>
        </authorList>
    </citation>
    <scope>NUCLEOTIDE SEQUENCE [LARGE SCALE GENOMIC DNA]</scope>
    <source>
        <strain evidence="2 3">DSM 25660</strain>
    </source>
</reference>
<proteinExistence type="predicted"/>
<dbReference type="Gene3D" id="3.90.1150.200">
    <property type="match status" value="1"/>
</dbReference>
<dbReference type="SUPFAM" id="SSF159888">
    <property type="entry name" value="YdhG-like"/>
    <property type="match status" value="1"/>
</dbReference>
<evidence type="ECO:0000313" key="3">
    <source>
        <dbReference type="Proteomes" id="UP000184147"/>
    </source>
</evidence>
<evidence type="ECO:0000313" key="2">
    <source>
        <dbReference type="EMBL" id="SHF31949.1"/>
    </source>
</evidence>
<feature type="domain" description="YdhG-like" evidence="1">
    <location>
        <begin position="16"/>
        <end position="111"/>
    </location>
</feature>
<dbReference type="Pfam" id="PF08818">
    <property type="entry name" value="DUF1801"/>
    <property type="match status" value="1"/>
</dbReference>
<dbReference type="EMBL" id="FQVQ01000006">
    <property type="protein sequence ID" value="SHF31949.1"/>
    <property type="molecule type" value="Genomic_DNA"/>
</dbReference>
<dbReference type="STRING" id="1124188.SAMN05444377_106159"/>
<sequence length="116" mass="13741">MQPAHDYVMRQPEPFRALLMHCMATIEAVVPAVELRYRYAIPFYYYHDKPFCYLNARHKKGYVDLGFYRGYQLRTHQEILVSTDRTMVKSLQFTTIESLNQTVLEALLLEAKALYE</sequence>
<evidence type="ECO:0000259" key="1">
    <source>
        <dbReference type="Pfam" id="PF08818"/>
    </source>
</evidence>
<dbReference type="AlphaFoldDB" id="A0A1M5ANX3"/>
<name>A0A1M5ANX3_9FLAO</name>
<gene>
    <name evidence="2" type="ORF">SAMN05444377_106159</name>
</gene>
<accession>A0A1M5ANX3</accession>
<organism evidence="2 3">
    <name type="scientific">Flavobacterium fontis</name>
    <dbReference type="NCBI Taxonomy" id="1124188"/>
    <lineage>
        <taxon>Bacteria</taxon>
        <taxon>Pseudomonadati</taxon>
        <taxon>Bacteroidota</taxon>
        <taxon>Flavobacteriia</taxon>
        <taxon>Flavobacteriales</taxon>
        <taxon>Flavobacteriaceae</taxon>
        <taxon>Flavobacterium</taxon>
    </lineage>
</organism>
<keyword evidence="3" id="KW-1185">Reference proteome</keyword>
<protein>
    <recommendedName>
        <fullName evidence="1">YdhG-like domain-containing protein</fullName>
    </recommendedName>
</protein>